<keyword evidence="1" id="KW-0732">Signal</keyword>
<sequence>MRKPILALLGLASFTAGSAHAAGLQLLSTDAQHHVVVNGVPIGIPVASFAPACQGDPKAATSVCVVFDQGNDPWAVNEVYGLPPVLDGAGRLVFNRTTVTSWNGVIDGVELGFTNEVYDIAVRDSMTTAVGQPDVQDKNGVAEWHHVLPGHVIVVTPPDRYPSFAVVVDDGSP</sequence>
<organism evidence="2 3">
    <name type="scientific">Paraburkholderia phenazinium</name>
    <dbReference type="NCBI Taxonomy" id="60549"/>
    <lineage>
        <taxon>Bacteria</taxon>
        <taxon>Pseudomonadati</taxon>
        <taxon>Pseudomonadota</taxon>
        <taxon>Betaproteobacteria</taxon>
        <taxon>Burkholderiales</taxon>
        <taxon>Burkholderiaceae</taxon>
        <taxon>Paraburkholderia</taxon>
    </lineage>
</organism>
<feature type="chain" id="PRO_5011591809" evidence="1">
    <location>
        <begin position="22"/>
        <end position="173"/>
    </location>
</feature>
<dbReference type="AlphaFoldDB" id="A0A1G7YAJ9"/>
<dbReference type="OrthoDB" id="9134900at2"/>
<protein>
    <submittedName>
        <fullName evidence="2">Uncharacterized protein</fullName>
    </submittedName>
</protein>
<name>A0A1G7YAJ9_9BURK</name>
<evidence type="ECO:0000313" key="3">
    <source>
        <dbReference type="Proteomes" id="UP000199706"/>
    </source>
</evidence>
<accession>A0A1G7YAJ9</accession>
<gene>
    <name evidence="2" type="ORF">SAMN05216466_106105</name>
</gene>
<evidence type="ECO:0000256" key="1">
    <source>
        <dbReference type="SAM" id="SignalP"/>
    </source>
</evidence>
<proteinExistence type="predicted"/>
<dbReference type="Proteomes" id="UP000199706">
    <property type="component" value="Unassembled WGS sequence"/>
</dbReference>
<feature type="signal peptide" evidence="1">
    <location>
        <begin position="1"/>
        <end position="21"/>
    </location>
</feature>
<dbReference type="RefSeq" id="WP_090685391.1">
    <property type="nucleotide sequence ID" value="NZ_FNCJ01000006.1"/>
</dbReference>
<evidence type="ECO:0000313" key="2">
    <source>
        <dbReference type="EMBL" id="SDG93415.1"/>
    </source>
</evidence>
<reference evidence="2 3" key="1">
    <citation type="submission" date="2016-10" db="EMBL/GenBank/DDBJ databases">
        <authorList>
            <person name="de Groot N.N."/>
        </authorList>
    </citation>
    <scope>NUCLEOTIDE SEQUENCE [LARGE SCALE GENOMIC DNA]</scope>
    <source>
        <strain evidence="2 3">LMG 2247</strain>
    </source>
</reference>
<dbReference type="EMBL" id="FNCJ01000006">
    <property type="protein sequence ID" value="SDG93415.1"/>
    <property type="molecule type" value="Genomic_DNA"/>
</dbReference>